<dbReference type="EMBL" id="JAUQSX010000002">
    <property type="protein sequence ID" value="MDO7845778.1"/>
    <property type="molecule type" value="Genomic_DNA"/>
</dbReference>
<sequence length="537" mass="60288">MPLFYRSFYQRGWLALAWVGLLAGGCARRNYFLPDSRVGATATAPLPATTDSVRVAAGRHYSQHSDLYYLFLGRHYRPVWAAPVTVPVLRLATVVPGGLRPGKAGGGFQSISMTLEGKQDREYALRALDKDPAKTLPKVLRATFLLNVVRDATSAANPYAALTVPPLARAAGVPHTRPQLVYVRPDETGLGPGSERFQGKVALLEEKYEELASRTPDLAGATNFVGGETVLKKTYYQPAGYLDQPAFLRARLLDLLLGDWDRHERQWDWAAFPEANSRTRYQPIPKDRDQVYFRFDDGLVPWLASRRFIAPQFHTFRASYGYLPGLIYQAEFIDRRGLSQLKRADFQRIAADLQRRLPDSVIERAMRRLPPAVFALEGARLGGALKTRRQHLPRAADEFYQLLAREPNLGGSAQAERFVVRRFADSTTVQVFSSARHAPTTADTLRFRRTYFTAETRTLLLDGLDGDDIFDVTTTGGGRPIRLRLYGGTGQDQLLRQGNARHLRLYPDEASDLTAAQSERPYLSRRRHTPAERTAEN</sequence>
<accession>A0ABT9A8C4</accession>
<comment type="caution">
    <text evidence="2">The sequence shown here is derived from an EMBL/GenBank/DDBJ whole genome shotgun (WGS) entry which is preliminary data.</text>
</comment>
<gene>
    <name evidence="2" type="ORF">Q5H92_05375</name>
</gene>
<dbReference type="PROSITE" id="PS51257">
    <property type="entry name" value="PROKAR_LIPOPROTEIN"/>
    <property type="match status" value="1"/>
</dbReference>
<protein>
    <recommendedName>
        <fullName evidence="4">GWxTD domain-containing protein</fullName>
    </recommendedName>
</protein>
<evidence type="ECO:0000313" key="2">
    <source>
        <dbReference type="EMBL" id="MDO7845778.1"/>
    </source>
</evidence>
<proteinExistence type="predicted"/>
<evidence type="ECO:0000313" key="3">
    <source>
        <dbReference type="Proteomes" id="UP001167796"/>
    </source>
</evidence>
<reference evidence="2" key="1">
    <citation type="submission" date="2023-07" db="EMBL/GenBank/DDBJ databases">
        <authorList>
            <person name="Kim M.K."/>
        </authorList>
    </citation>
    <scope>NUCLEOTIDE SEQUENCE</scope>
    <source>
        <strain evidence="2">M29</strain>
    </source>
</reference>
<name>A0ABT9A8C4_9BACT</name>
<keyword evidence="3" id="KW-1185">Reference proteome</keyword>
<feature type="region of interest" description="Disordered" evidence="1">
    <location>
        <begin position="508"/>
        <end position="537"/>
    </location>
</feature>
<evidence type="ECO:0008006" key="4">
    <source>
        <dbReference type="Google" id="ProtNLM"/>
    </source>
</evidence>
<evidence type="ECO:0000256" key="1">
    <source>
        <dbReference type="SAM" id="MobiDB-lite"/>
    </source>
</evidence>
<organism evidence="2 3">
    <name type="scientific">Hymenobacter mellowenesis</name>
    <dbReference type="NCBI Taxonomy" id="3063995"/>
    <lineage>
        <taxon>Bacteria</taxon>
        <taxon>Pseudomonadati</taxon>
        <taxon>Bacteroidota</taxon>
        <taxon>Cytophagia</taxon>
        <taxon>Cytophagales</taxon>
        <taxon>Hymenobacteraceae</taxon>
        <taxon>Hymenobacter</taxon>
    </lineage>
</organism>
<dbReference type="RefSeq" id="WP_305010466.1">
    <property type="nucleotide sequence ID" value="NZ_JAUQSX010000002.1"/>
</dbReference>
<dbReference type="Proteomes" id="UP001167796">
    <property type="component" value="Unassembled WGS sequence"/>
</dbReference>